<keyword evidence="2" id="KW-0690">Ribosome biogenesis</keyword>
<sequence length="248" mass="27951">MHLLVRTIPTPPSPFHLRRTRACFVCRSQSRFVQSGGKEQLEPELMPNARRRKHDPLWEGDGSSLGVDLGNVRTGLAVGTSLGFPRPLTVLRMKGRELEARLVEIAEEEDADELIVGLPTSNIGAETPQSYKVRGFVRGLAVRAADKGLRVYLQDEHGTSKDALDYMIDIGVKKSARRVQSDAYSAVILLERYFQMRGYHVELVLPNQPELRKKVRAGVQSRPSLDDRLWKDDLKDDVKSEGNIFDLF</sequence>
<keyword evidence="7" id="KW-1185">Reference proteome</keyword>
<protein>
    <submittedName>
        <fullName evidence="6">Holliday junction resolvase</fullName>
    </submittedName>
</protein>
<evidence type="ECO:0000256" key="4">
    <source>
        <dbReference type="ARBA" id="ARBA00022801"/>
    </source>
</evidence>
<dbReference type="CDD" id="cd16964">
    <property type="entry name" value="YqgF"/>
    <property type="match status" value="1"/>
</dbReference>
<dbReference type="SUPFAM" id="SSF53098">
    <property type="entry name" value="Ribonuclease H-like"/>
    <property type="match status" value="1"/>
</dbReference>
<name>A0A833V2N3_9POAL</name>
<dbReference type="PANTHER" id="PTHR33317:SF4">
    <property type="entry name" value="POLYNUCLEOTIDYL TRANSFERASE, RIBONUCLEASE H-LIKE SUPERFAMILY PROTEIN"/>
    <property type="match status" value="1"/>
</dbReference>
<dbReference type="EMBL" id="SWLB01000027">
    <property type="protein sequence ID" value="KAF3321237.1"/>
    <property type="molecule type" value="Genomic_DNA"/>
</dbReference>
<reference evidence="6" key="1">
    <citation type="submission" date="2020-01" db="EMBL/GenBank/DDBJ databases">
        <title>Genome sequence of Kobresia littledalei, the first chromosome-level genome in the family Cyperaceae.</title>
        <authorList>
            <person name="Qu G."/>
        </authorList>
    </citation>
    <scope>NUCLEOTIDE SEQUENCE</scope>
    <source>
        <strain evidence="6">C.B.Clarke</strain>
        <tissue evidence="6">Leaf</tissue>
    </source>
</reference>
<evidence type="ECO:0000313" key="7">
    <source>
        <dbReference type="Proteomes" id="UP000623129"/>
    </source>
</evidence>
<dbReference type="Proteomes" id="UP000623129">
    <property type="component" value="Unassembled WGS sequence"/>
</dbReference>
<evidence type="ECO:0000259" key="5">
    <source>
        <dbReference type="SMART" id="SM00732"/>
    </source>
</evidence>
<dbReference type="GO" id="GO:0000967">
    <property type="term" value="P:rRNA 5'-end processing"/>
    <property type="evidence" value="ECO:0007669"/>
    <property type="project" value="TreeGrafter"/>
</dbReference>
<dbReference type="InterPro" id="IPR037027">
    <property type="entry name" value="YqgF/RNaseH-like_dom_sf"/>
</dbReference>
<evidence type="ECO:0000313" key="6">
    <source>
        <dbReference type="EMBL" id="KAF3321237.1"/>
    </source>
</evidence>
<keyword evidence="1" id="KW-0963">Cytoplasm</keyword>
<dbReference type="PANTHER" id="PTHR33317">
    <property type="entry name" value="POLYNUCLEOTIDYL TRANSFERASE, RIBONUCLEASE H-LIKE SUPERFAMILY PROTEIN"/>
    <property type="match status" value="1"/>
</dbReference>
<gene>
    <name evidence="6" type="ORF">FCM35_KLT14490</name>
</gene>
<evidence type="ECO:0000256" key="1">
    <source>
        <dbReference type="ARBA" id="ARBA00022490"/>
    </source>
</evidence>
<dbReference type="OrthoDB" id="430851at2759"/>
<accession>A0A833V2N3</accession>
<evidence type="ECO:0000256" key="2">
    <source>
        <dbReference type="ARBA" id="ARBA00022517"/>
    </source>
</evidence>
<keyword evidence="4" id="KW-0378">Hydrolase</keyword>
<dbReference type="HAMAP" id="MF_00651">
    <property type="entry name" value="Nuclease_YqgF"/>
    <property type="match status" value="1"/>
</dbReference>
<evidence type="ECO:0000256" key="3">
    <source>
        <dbReference type="ARBA" id="ARBA00022722"/>
    </source>
</evidence>
<keyword evidence="3" id="KW-0540">Nuclease</keyword>
<dbReference type="AlphaFoldDB" id="A0A833V2N3"/>
<dbReference type="InterPro" id="IPR006641">
    <property type="entry name" value="YqgF/RNaseH-like_dom"/>
</dbReference>
<organism evidence="6 7">
    <name type="scientific">Carex littledalei</name>
    <dbReference type="NCBI Taxonomy" id="544730"/>
    <lineage>
        <taxon>Eukaryota</taxon>
        <taxon>Viridiplantae</taxon>
        <taxon>Streptophyta</taxon>
        <taxon>Embryophyta</taxon>
        <taxon>Tracheophyta</taxon>
        <taxon>Spermatophyta</taxon>
        <taxon>Magnoliopsida</taxon>
        <taxon>Liliopsida</taxon>
        <taxon>Poales</taxon>
        <taxon>Cyperaceae</taxon>
        <taxon>Cyperoideae</taxon>
        <taxon>Cariceae</taxon>
        <taxon>Carex</taxon>
        <taxon>Carex subgen. Euthyceras</taxon>
    </lineage>
</organism>
<dbReference type="NCBIfam" id="TIGR00250">
    <property type="entry name" value="RNAse_H_YqgF"/>
    <property type="match status" value="1"/>
</dbReference>
<comment type="caution">
    <text evidence="6">The sequence shown here is derived from an EMBL/GenBank/DDBJ whole genome shotgun (WGS) entry which is preliminary data.</text>
</comment>
<dbReference type="Pfam" id="PF03652">
    <property type="entry name" value="RuvX"/>
    <property type="match status" value="1"/>
</dbReference>
<proteinExistence type="inferred from homology"/>
<dbReference type="InterPro" id="IPR012337">
    <property type="entry name" value="RNaseH-like_sf"/>
</dbReference>
<dbReference type="Gene3D" id="3.30.420.140">
    <property type="entry name" value="YqgF/RNase H-like domain"/>
    <property type="match status" value="1"/>
</dbReference>
<dbReference type="InterPro" id="IPR005227">
    <property type="entry name" value="YqgF"/>
</dbReference>
<dbReference type="SMART" id="SM00732">
    <property type="entry name" value="YqgFc"/>
    <property type="match status" value="1"/>
</dbReference>
<feature type="domain" description="YqgF/RNase H-like" evidence="5">
    <location>
        <begin position="62"/>
        <end position="163"/>
    </location>
</feature>
<dbReference type="GO" id="GO:0016787">
    <property type="term" value="F:hydrolase activity"/>
    <property type="evidence" value="ECO:0007669"/>
    <property type="project" value="UniProtKB-KW"/>
</dbReference>
<dbReference type="GO" id="GO:0004518">
    <property type="term" value="F:nuclease activity"/>
    <property type="evidence" value="ECO:0007669"/>
    <property type="project" value="UniProtKB-KW"/>
</dbReference>